<reference evidence="5" key="1">
    <citation type="submission" date="2010-02" db="EMBL/GenBank/DDBJ databases">
        <title>Complete sequence of chromosome of Natrialba magadii ATCC 43099.</title>
        <authorList>
            <consortium name="US DOE Joint Genome Institute"/>
            <person name="Lucas S."/>
            <person name="Copeland A."/>
            <person name="Lapidus A."/>
            <person name="Cheng J.-F."/>
            <person name="Bruce D."/>
            <person name="Goodwin L."/>
            <person name="Pitluck S."/>
            <person name="Davenport K."/>
            <person name="Saunders E."/>
            <person name="Detter J.C."/>
            <person name="Han C."/>
            <person name="Tapia R."/>
            <person name="Land M."/>
            <person name="Hauser L."/>
            <person name="Kyrpides N."/>
            <person name="Mikhailova N."/>
            <person name="De Castro R.E."/>
            <person name="Maupin-Furlow J.A."/>
            <person name="Woyke T."/>
        </authorList>
    </citation>
    <scope>NUCLEOTIDE SEQUENCE [LARGE SCALE GENOMIC DNA]</scope>
    <source>
        <strain evidence="5">ATCC 43099 / DSM 3394 / CCM 3739 / CIP 104546 / IAM 13178 / JCM 8861 / NBRC 102185 / NCIMB 2190 / MS3</strain>
    </source>
</reference>
<dbReference type="Proteomes" id="UP000001879">
    <property type="component" value="Chromosome"/>
</dbReference>
<dbReference type="PaxDb" id="547559-Nmag_1593"/>
<dbReference type="STRING" id="547559.Nmag_1593"/>
<evidence type="ECO:0000259" key="3">
    <source>
        <dbReference type="PROSITE" id="PS51462"/>
    </source>
</evidence>
<dbReference type="InterPro" id="IPR015797">
    <property type="entry name" value="NUDIX_hydrolase-like_dom_sf"/>
</dbReference>
<dbReference type="PANTHER" id="PTHR43046">
    <property type="entry name" value="GDP-MANNOSE MANNOSYL HYDROLASE"/>
    <property type="match status" value="1"/>
</dbReference>
<dbReference type="EMBL" id="CP001932">
    <property type="protein sequence ID" value="ADD05169.1"/>
    <property type="molecule type" value="Genomic_DNA"/>
</dbReference>
<accession>D3SUB1</accession>
<reference evidence="4 5" key="2">
    <citation type="journal article" date="2012" name="BMC Genomics">
        <title>A comparative genomics perspective on the genetic content of the alkaliphilic haloarchaeon Natrialba magadii ATCC 43099T.</title>
        <authorList>
            <person name="Siddaramappa S."/>
            <person name="Challacombe J.F."/>
            <person name="Decastro R.E."/>
            <person name="Pfeiffer F."/>
            <person name="Sastre D.E."/>
            <person name="Gimenez M.I."/>
            <person name="Paggi R.A."/>
            <person name="Detter J.C."/>
            <person name="Davenport K.W."/>
            <person name="Goodwin L.A."/>
            <person name="Kyrpides N."/>
            <person name="Tapia R."/>
            <person name="Pitluck S."/>
            <person name="Lucas S."/>
            <person name="Woyke T."/>
            <person name="Maupin-Furlow J.A."/>
        </authorList>
    </citation>
    <scope>NUCLEOTIDE SEQUENCE [LARGE SCALE GENOMIC DNA]</scope>
    <source>
        <strain evidence="5">ATCC 43099 / DSM 3394 / CCM 3739 / CIP 104546 / IAM 13178 / JCM 8861 / NBRC 102185 / NCIMB 2190 / MS3</strain>
    </source>
</reference>
<dbReference type="CDD" id="cd02883">
    <property type="entry name" value="NUDIX_Hydrolase"/>
    <property type="match status" value="1"/>
</dbReference>
<evidence type="ECO:0000256" key="1">
    <source>
        <dbReference type="ARBA" id="ARBA00001946"/>
    </source>
</evidence>
<dbReference type="PRINTS" id="PR00502">
    <property type="entry name" value="NUDIXFAMILY"/>
</dbReference>
<sequence length="166" mass="18359">MKRGVSDDEFDAVPREQQTIRLSADRFDSFRDWAVNGTAYTAAARVYDEDGRIALVSNRWSDGWALPGGAVESGETVREATHREIRKETGLDATIHEPLVVVEQTYRSAATDETYTGTYVVFAASADGPLANVEELGVNPDKIMAASWFETLPEHLHDGALLRPYL</sequence>
<evidence type="ECO:0000313" key="4">
    <source>
        <dbReference type="EMBL" id="ADD05169.1"/>
    </source>
</evidence>
<dbReference type="eggNOG" id="arCOG01083">
    <property type="taxonomic scope" value="Archaea"/>
</dbReference>
<dbReference type="SUPFAM" id="SSF55811">
    <property type="entry name" value="Nudix"/>
    <property type="match status" value="1"/>
</dbReference>
<evidence type="ECO:0000256" key="2">
    <source>
        <dbReference type="ARBA" id="ARBA00022801"/>
    </source>
</evidence>
<comment type="cofactor">
    <cofactor evidence="1">
        <name>Mg(2+)</name>
        <dbReference type="ChEBI" id="CHEBI:18420"/>
    </cofactor>
</comment>
<dbReference type="GO" id="GO:0016787">
    <property type="term" value="F:hydrolase activity"/>
    <property type="evidence" value="ECO:0007669"/>
    <property type="project" value="UniProtKB-KW"/>
</dbReference>
<protein>
    <submittedName>
        <fullName evidence="4">NUDIX family hydrolase</fullName>
    </submittedName>
</protein>
<dbReference type="InterPro" id="IPR000086">
    <property type="entry name" value="NUDIX_hydrolase_dom"/>
</dbReference>
<dbReference type="PROSITE" id="PS51462">
    <property type="entry name" value="NUDIX"/>
    <property type="match status" value="1"/>
</dbReference>
<name>D3SUB1_NATMM</name>
<feature type="domain" description="Nudix hydrolase" evidence="3">
    <location>
        <begin position="37"/>
        <end position="166"/>
    </location>
</feature>
<dbReference type="Pfam" id="PF00293">
    <property type="entry name" value="NUDIX"/>
    <property type="match status" value="1"/>
</dbReference>
<evidence type="ECO:0000313" key="5">
    <source>
        <dbReference type="Proteomes" id="UP000001879"/>
    </source>
</evidence>
<keyword evidence="2 4" id="KW-0378">Hydrolase</keyword>
<dbReference type="PANTHER" id="PTHR43046:SF14">
    <property type="entry name" value="MUTT_NUDIX FAMILY PROTEIN"/>
    <property type="match status" value="1"/>
</dbReference>
<dbReference type="KEGG" id="nmg:Nmag_1593"/>
<gene>
    <name evidence="4" type="ordered locus">Nmag_1593</name>
</gene>
<organism evidence="4 5">
    <name type="scientific">Natrialba magadii (strain ATCC 43099 / DSM 3394 / CCM 3739 / CIP 104546 / IAM 13178 / JCM 8861 / NBRC 102185 / NCIMB 2190 / MS3)</name>
    <name type="common">Natronobacterium magadii</name>
    <dbReference type="NCBI Taxonomy" id="547559"/>
    <lineage>
        <taxon>Archaea</taxon>
        <taxon>Methanobacteriati</taxon>
        <taxon>Methanobacteriota</taxon>
        <taxon>Stenosarchaea group</taxon>
        <taxon>Halobacteria</taxon>
        <taxon>Halobacteriales</taxon>
        <taxon>Natrialbaceae</taxon>
        <taxon>Natrialba</taxon>
    </lineage>
</organism>
<dbReference type="InterPro" id="IPR020476">
    <property type="entry name" value="Nudix_hydrolase"/>
</dbReference>
<keyword evidence="5" id="KW-1185">Reference proteome</keyword>
<dbReference type="AlphaFoldDB" id="D3SUB1"/>
<dbReference type="HOGENOM" id="CLU_133600_0_0_2"/>
<dbReference type="Gene3D" id="3.90.79.10">
    <property type="entry name" value="Nucleoside Triphosphate Pyrophosphohydrolase"/>
    <property type="match status" value="1"/>
</dbReference>
<proteinExistence type="predicted"/>